<evidence type="ECO:0008006" key="3">
    <source>
        <dbReference type="Google" id="ProtNLM"/>
    </source>
</evidence>
<dbReference type="RefSeq" id="WP_147092934.1">
    <property type="nucleotide sequence ID" value="NZ_BJVC01000002.1"/>
</dbReference>
<evidence type="ECO:0000313" key="2">
    <source>
        <dbReference type="Proteomes" id="UP000321405"/>
    </source>
</evidence>
<dbReference type="PANTHER" id="PTHR11669:SF8">
    <property type="entry name" value="DNA POLYMERASE III SUBUNIT DELTA"/>
    <property type="match status" value="1"/>
</dbReference>
<dbReference type="Pfam" id="PF13177">
    <property type="entry name" value="DNA_pol3_delta2"/>
    <property type="match status" value="1"/>
</dbReference>
<dbReference type="SUPFAM" id="SSF52540">
    <property type="entry name" value="P-loop containing nucleoside triphosphate hydrolases"/>
    <property type="match status" value="1"/>
</dbReference>
<gene>
    <name evidence="1" type="ORF">SSA02_11120</name>
</gene>
<dbReference type="AlphaFoldDB" id="A0A511BNN7"/>
<dbReference type="GO" id="GO:0009360">
    <property type="term" value="C:DNA polymerase III complex"/>
    <property type="evidence" value="ECO:0007669"/>
    <property type="project" value="TreeGrafter"/>
</dbReference>
<dbReference type="PANTHER" id="PTHR11669">
    <property type="entry name" value="REPLICATION FACTOR C / DNA POLYMERASE III GAMMA-TAU SUBUNIT"/>
    <property type="match status" value="1"/>
</dbReference>
<accession>A0A511BNN7</accession>
<dbReference type="Proteomes" id="UP000321405">
    <property type="component" value="Unassembled WGS sequence"/>
</dbReference>
<dbReference type="EMBL" id="BJVC01000002">
    <property type="protein sequence ID" value="GEL01949.1"/>
    <property type="molecule type" value="Genomic_DNA"/>
</dbReference>
<reference evidence="1 2" key="1">
    <citation type="submission" date="2019-07" db="EMBL/GenBank/DDBJ databases">
        <title>Whole genome shotgun sequence of Swaminathania salitolerans NBRC 104436.</title>
        <authorList>
            <person name="Hosoyama A."/>
            <person name="Uohara A."/>
            <person name="Ohji S."/>
            <person name="Ichikawa N."/>
        </authorList>
    </citation>
    <scope>NUCLEOTIDE SEQUENCE [LARGE SCALE GENOMIC DNA]</scope>
    <source>
        <strain evidence="1 2">NBRC 104436</strain>
    </source>
</reference>
<dbReference type="InterPro" id="IPR050238">
    <property type="entry name" value="DNA_Rep/Repair_Clamp_Loader"/>
</dbReference>
<dbReference type="OrthoDB" id="9811073at2"/>
<evidence type="ECO:0000313" key="1">
    <source>
        <dbReference type="EMBL" id="GEL01949.1"/>
    </source>
</evidence>
<comment type="caution">
    <text evidence="1">The sequence shown here is derived from an EMBL/GenBank/DDBJ whole genome shotgun (WGS) entry which is preliminary data.</text>
</comment>
<dbReference type="Gene3D" id="3.40.50.300">
    <property type="entry name" value="P-loop containing nucleotide triphosphate hydrolases"/>
    <property type="match status" value="1"/>
</dbReference>
<protein>
    <recommendedName>
        <fullName evidence="3">DNA polymerase III subunit delta</fullName>
    </recommendedName>
</protein>
<organism evidence="1 2">
    <name type="scientific">Swaminathania salitolerans</name>
    <dbReference type="NCBI Taxonomy" id="182838"/>
    <lineage>
        <taxon>Bacteria</taxon>
        <taxon>Pseudomonadati</taxon>
        <taxon>Pseudomonadota</taxon>
        <taxon>Alphaproteobacteria</taxon>
        <taxon>Acetobacterales</taxon>
        <taxon>Acetobacteraceae</taxon>
        <taxon>Swaminathania</taxon>
    </lineage>
</organism>
<proteinExistence type="predicted"/>
<name>A0A511BNN7_9PROT</name>
<dbReference type="InterPro" id="IPR027417">
    <property type="entry name" value="P-loop_NTPase"/>
</dbReference>
<keyword evidence="2" id="KW-1185">Reference proteome</keyword>
<sequence>MSREANTPASTPLVGHIAERRLFRRAMESGKLHHAWMIHGRAGTGRTCFAFDAARLLLNGTDPDSRSARQISAGSHPNLLVIRRRMDEKRKKMRQEIVIDDVRPVQDFLHHTAADGRWRVVIVDDAETLNRSAANALLKLLEEPPEDAVFLLTCPSPSSLLPTLRSRCRLLALSPLDDTECDRVLAQCGVDAADRPRLVRQAQGAPGRVLATDLDQDETARRIVASLLEGKEDPESDMLAAFLRHEDGFAILCNLLGEALADRARSLAAQGKLSAASRAADAFSSLQTLRRETERFNLDKNQAARQAAAIASAP</sequence>
<dbReference type="GO" id="GO:0006261">
    <property type="term" value="P:DNA-templated DNA replication"/>
    <property type="evidence" value="ECO:0007669"/>
    <property type="project" value="TreeGrafter"/>
</dbReference>